<dbReference type="EMBL" id="JABXBU010000011">
    <property type="protein sequence ID" value="KAF8791617.1"/>
    <property type="molecule type" value="Genomic_DNA"/>
</dbReference>
<accession>A0A8T0FK47</accession>
<dbReference type="InterPro" id="IPR012337">
    <property type="entry name" value="RNaseH-like_sf"/>
</dbReference>
<organism evidence="4 5">
    <name type="scientific">Argiope bruennichi</name>
    <name type="common">Wasp spider</name>
    <name type="synonym">Aranea bruennichi</name>
    <dbReference type="NCBI Taxonomy" id="94029"/>
    <lineage>
        <taxon>Eukaryota</taxon>
        <taxon>Metazoa</taxon>
        <taxon>Ecdysozoa</taxon>
        <taxon>Arthropoda</taxon>
        <taxon>Chelicerata</taxon>
        <taxon>Arachnida</taxon>
        <taxon>Araneae</taxon>
        <taxon>Araneomorphae</taxon>
        <taxon>Entelegynae</taxon>
        <taxon>Araneoidea</taxon>
        <taxon>Araneidae</taxon>
        <taxon>Argiope</taxon>
    </lineage>
</organism>
<feature type="domain" description="CCHC-type" evidence="2">
    <location>
        <begin position="75"/>
        <end position="88"/>
    </location>
</feature>
<dbReference type="SUPFAM" id="SSF53098">
    <property type="entry name" value="Ribonuclease H-like"/>
    <property type="match status" value="1"/>
</dbReference>
<keyword evidence="1" id="KW-0863">Zinc-finger</keyword>
<sequence>MDEKDLKSALAYSMKYEAAKTASRSPRHVGPIEIKNGTVGKSDDKFESLCNMLEKLLNSRDGEKNIHRRNPNVTCWRCNKKGHLQTECSPEAIPIPDQEASTVAGELVRSWISCYGVPVNLHSDQGTNFNSALFTELCKLLEIEKTRTTALHPESDGMVERFNPTILNNLSLFVSKNQTDWDVHLPLFLLGYRSTEHEATRLTPAEMLFGRTLRLPCDILFGRPNETPSSPNEYMKNLEARLESIHTFCQ</sequence>
<dbReference type="PROSITE" id="PS50994">
    <property type="entry name" value="INTEGRASE"/>
    <property type="match status" value="1"/>
</dbReference>
<reference evidence="4" key="2">
    <citation type="submission" date="2020-06" db="EMBL/GenBank/DDBJ databases">
        <authorList>
            <person name="Sheffer M."/>
        </authorList>
    </citation>
    <scope>NUCLEOTIDE SEQUENCE</scope>
</reference>
<dbReference type="PROSITE" id="PS50158">
    <property type="entry name" value="ZF_CCHC"/>
    <property type="match status" value="1"/>
</dbReference>
<keyword evidence="1" id="KW-0862">Zinc</keyword>
<dbReference type="PANTHER" id="PTHR37984:SF15">
    <property type="entry name" value="INTEGRASE CATALYTIC DOMAIN-CONTAINING PROTEIN"/>
    <property type="match status" value="1"/>
</dbReference>
<keyword evidence="5" id="KW-1185">Reference proteome</keyword>
<gene>
    <name evidence="4" type="ORF">HNY73_006458</name>
</gene>
<dbReference type="FunFam" id="3.30.420.10:FF:000032">
    <property type="entry name" value="Retrovirus-related Pol polyprotein from transposon 297-like Protein"/>
    <property type="match status" value="1"/>
</dbReference>
<dbReference type="InterPro" id="IPR001878">
    <property type="entry name" value="Znf_CCHC"/>
</dbReference>
<dbReference type="InterPro" id="IPR001584">
    <property type="entry name" value="Integrase_cat-core"/>
</dbReference>
<keyword evidence="1" id="KW-0479">Metal-binding</keyword>
<comment type="caution">
    <text evidence="4">The sequence shown here is derived from an EMBL/GenBank/DDBJ whole genome shotgun (WGS) entry which is preliminary data.</text>
</comment>
<feature type="domain" description="Integrase catalytic" evidence="3">
    <location>
        <begin position="92"/>
        <end position="212"/>
    </location>
</feature>
<dbReference type="InterPro" id="IPR036875">
    <property type="entry name" value="Znf_CCHC_sf"/>
</dbReference>
<evidence type="ECO:0000259" key="3">
    <source>
        <dbReference type="PROSITE" id="PS50994"/>
    </source>
</evidence>
<dbReference type="Gene3D" id="3.30.420.10">
    <property type="entry name" value="Ribonuclease H-like superfamily/Ribonuclease H"/>
    <property type="match status" value="1"/>
</dbReference>
<evidence type="ECO:0000313" key="4">
    <source>
        <dbReference type="EMBL" id="KAF8791617.1"/>
    </source>
</evidence>
<dbReference type="AlphaFoldDB" id="A0A8T0FK47"/>
<evidence type="ECO:0000256" key="1">
    <source>
        <dbReference type="PROSITE-ProRule" id="PRU00047"/>
    </source>
</evidence>
<dbReference type="GO" id="GO:0015074">
    <property type="term" value="P:DNA integration"/>
    <property type="evidence" value="ECO:0007669"/>
    <property type="project" value="InterPro"/>
</dbReference>
<evidence type="ECO:0000313" key="5">
    <source>
        <dbReference type="Proteomes" id="UP000807504"/>
    </source>
</evidence>
<dbReference type="GO" id="GO:0003676">
    <property type="term" value="F:nucleic acid binding"/>
    <property type="evidence" value="ECO:0007669"/>
    <property type="project" value="InterPro"/>
</dbReference>
<dbReference type="PANTHER" id="PTHR37984">
    <property type="entry name" value="PROTEIN CBG26694"/>
    <property type="match status" value="1"/>
</dbReference>
<reference evidence="4" key="1">
    <citation type="journal article" date="2020" name="bioRxiv">
        <title>Chromosome-level reference genome of the European wasp spider Argiope bruennichi: a resource for studies on range expansion and evolutionary adaptation.</title>
        <authorList>
            <person name="Sheffer M.M."/>
            <person name="Hoppe A."/>
            <person name="Krehenwinkel H."/>
            <person name="Uhl G."/>
            <person name="Kuss A.W."/>
            <person name="Jensen L."/>
            <person name="Jensen C."/>
            <person name="Gillespie R.G."/>
            <person name="Hoff K.J."/>
            <person name="Prost S."/>
        </authorList>
    </citation>
    <scope>NUCLEOTIDE SEQUENCE</scope>
</reference>
<name>A0A8T0FK47_ARGBR</name>
<dbReference type="InterPro" id="IPR050951">
    <property type="entry name" value="Retrovirus_Pol_polyprotein"/>
</dbReference>
<dbReference type="SUPFAM" id="SSF57756">
    <property type="entry name" value="Retrovirus zinc finger-like domains"/>
    <property type="match status" value="1"/>
</dbReference>
<dbReference type="GO" id="GO:0008270">
    <property type="term" value="F:zinc ion binding"/>
    <property type="evidence" value="ECO:0007669"/>
    <property type="project" value="UniProtKB-KW"/>
</dbReference>
<protein>
    <submittedName>
        <fullName evidence="4">Retrovirus-related Pol polyprotein like</fullName>
    </submittedName>
</protein>
<dbReference type="Proteomes" id="UP000807504">
    <property type="component" value="Unassembled WGS sequence"/>
</dbReference>
<proteinExistence type="predicted"/>
<dbReference type="InterPro" id="IPR036397">
    <property type="entry name" value="RNaseH_sf"/>
</dbReference>
<evidence type="ECO:0000259" key="2">
    <source>
        <dbReference type="PROSITE" id="PS50158"/>
    </source>
</evidence>